<dbReference type="PANTHER" id="PTHR21015:SF22">
    <property type="entry name" value="GLYCOSYLTRANSFERASE"/>
    <property type="match status" value="1"/>
</dbReference>
<reference evidence="13" key="1">
    <citation type="journal article" date="2020" name="mSystems">
        <title>Genome- and Community-Level Interaction Insights into Carbon Utilization and Element Cycling Functions of Hydrothermarchaeota in Hydrothermal Sediment.</title>
        <authorList>
            <person name="Zhou Z."/>
            <person name="Liu Y."/>
            <person name="Xu W."/>
            <person name="Pan J."/>
            <person name="Luo Z.H."/>
            <person name="Li M."/>
        </authorList>
    </citation>
    <scope>NUCLEOTIDE SEQUENCE [LARGE SCALE GENOMIC DNA]</scope>
    <source>
        <strain evidence="13">SpSt-265</strain>
        <strain evidence="14">SpSt-465</strain>
    </source>
</reference>
<dbReference type="NCBIfam" id="TIGR01133">
    <property type="entry name" value="murG"/>
    <property type="match status" value="1"/>
</dbReference>
<feature type="binding site" evidence="10">
    <location>
        <position position="172"/>
    </location>
    <ligand>
        <name>UDP-N-acetyl-alpha-D-glucosamine</name>
        <dbReference type="ChEBI" id="CHEBI:57705"/>
    </ligand>
</feature>
<evidence type="ECO:0000256" key="2">
    <source>
        <dbReference type="ARBA" id="ARBA00022618"/>
    </source>
</evidence>
<proteinExistence type="inferred from homology"/>
<comment type="pathway">
    <text evidence="10">Cell wall biogenesis; peptidoglycan biosynthesis.</text>
</comment>
<dbReference type="Gene3D" id="3.40.50.2000">
    <property type="entry name" value="Glycogen Phosphorylase B"/>
    <property type="match status" value="2"/>
</dbReference>
<keyword evidence="4 10" id="KW-0808">Transferase</keyword>
<evidence type="ECO:0000256" key="8">
    <source>
        <dbReference type="ARBA" id="ARBA00023306"/>
    </source>
</evidence>
<evidence type="ECO:0000256" key="9">
    <source>
        <dbReference type="ARBA" id="ARBA00023316"/>
    </source>
</evidence>
<dbReference type="EMBL" id="DSTU01000003">
    <property type="protein sequence ID" value="HFJ53412.1"/>
    <property type="molecule type" value="Genomic_DNA"/>
</dbReference>
<comment type="similarity">
    <text evidence="10">Belongs to the glycosyltransferase 28 family. MurG subfamily.</text>
</comment>
<feature type="binding site" evidence="10">
    <location>
        <position position="206"/>
    </location>
    <ligand>
        <name>UDP-N-acetyl-alpha-D-glucosamine</name>
        <dbReference type="ChEBI" id="CHEBI:57705"/>
    </ligand>
</feature>
<organism evidence="13">
    <name type="scientific">candidate division WOR-3 bacterium</name>
    <dbReference type="NCBI Taxonomy" id="2052148"/>
    <lineage>
        <taxon>Bacteria</taxon>
        <taxon>Bacteria division WOR-3</taxon>
    </lineage>
</organism>
<gene>
    <name evidence="10 13" type="primary">murG</name>
    <name evidence="13" type="ORF">ENP94_02690</name>
    <name evidence="14" type="ORF">ENS16_01815</name>
</gene>
<dbReference type="GO" id="GO:0009252">
    <property type="term" value="P:peptidoglycan biosynthetic process"/>
    <property type="evidence" value="ECO:0007669"/>
    <property type="project" value="UniProtKB-UniRule"/>
</dbReference>
<dbReference type="GO" id="GO:0005975">
    <property type="term" value="P:carbohydrate metabolic process"/>
    <property type="evidence" value="ECO:0007669"/>
    <property type="project" value="InterPro"/>
</dbReference>
<dbReference type="AlphaFoldDB" id="A0A7C1N9J8"/>
<feature type="binding site" evidence="10">
    <location>
        <begin position="21"/>
        <end position="23"/>
    </location>
    <ligand>
        <name>UDP-N-acetyl-alpha-D-glucosamine</name>
        <dbReference type="ChEBI" id="CHEBI:57705"/>
    </ligand>
</feature>
<comment type="caution">
    <text evidence="10">Lacks conserved residue(s) required for the propagation of feature annotation.</text>
</comment>
<dbReference type="EC" id="2.4.1.227" evidence="10"/>
<dbReference type="InterPro" id="IPR006009">
    <property type="entry name" value="GlcNAc_MurG"/>
</dbReference>
<dbReference type="InterPro" id="IPR007235">
    <property type="entry name" value="Glyco_trans_28_C"/>
</dbReference>
<keyword evidence="7 10" id="KW-0472">Membrane</keyword>
<evidence type="ECO:0000256" key="6">
    <source>
        <dbReference type="ARBA" id="ARBA00022984"/>
    </source>
</evidence>
<dbReference type="UniPathway" id="UPA00219"/>
<dbReference type="EMBL" id="DSLG01000003">
    <property type="protein sequence ID" value="HEA86899.1"/>
    <property type="molecule type" value="Genomic_DNA"/>
</dbReference>
<dbReference type="CDD" id="cd03785">
    <property type="entry name" value="GT28_MurG"/>
    <property type="match status" value="1"/>
</dbReference>
<keyword evidence="9 10" id="KW-0961">Cell wall biogenesis/degradation</keyword>
<evidence type="ECO:0000313" key="14">
    <source>
        <dbReference type="EMBL" id="HFJ53412.1"/>
    </source>
</evidence>
<dbReference type="GO" id="GO:0071555">
    <property type="term" value="P:cell wall organization"/>
    <property type="evidence" value="ECO:0007669"/>
    <property type="project" value="UniProtKB-KW"/>
</dbReference>
<dbReference type="Pfam" id="PF03033">
    <property type="entry name" value="Glyco_transf_28"/>
    <property type="match status" value="1"/>
</dbReference>
<keyword evidence="8 10" id="KW-0131">Cell cycle</keyword>
<evidence type="ECO:0000259" key="12">
    <source>
        <dbReference type="Pfam" id="PF04101"/>
    </source>
</evidence>
<dbReference type="GO" id="GO:0051301">
    <property type="term" value="P:cell division"/>
    <property type="evidence" value="ECO:0007669"/>
    <property type="project" value="UniProtKB-KW"/>
</dbReference>
<dbReference type="GO" id="GO:0050511">
    <property type="term" value="F:undecaprenyldiphospho-muramoylpentapeptide beta-N-acetylglucosaminyltransferase activity"/>
    <property type="evidence" value="ECO:0007669"/>
    <property type="project" value="UniProtKB-UniRule"/>
</dbReference>
<dbReference type="SUPFAM" id="SSF53756">
    <property type="entry name" value="UDP-Glycosyltransferase/glycogen phosphorylase"/>
    <property type="match status" value="1"/>
</dbReference>
<keyword evidence="3 10" id="KW-0328">Glycosyltransferase</keyword>
<feature type="binding site" evidence="10">
    <location>
        <position position="300"/>
    </location>
    <ligand>
        <name>UDP-N-acetyl-alpha-D-glucosamine</name>
        <dbReference type="ChEBI" id="CHEBI:57705"/>
    </ligand>
</feature>
<evidence type="ECO:0000256" key="4">
    <source>
        <dbReference type="ARBA" id="ARBA00022679"/>
    </source>
</evidence>
<keyword evidence="1 10" id="KW-1003">Cell membrane</keyword>
<dbReference type="PANTHER" id="PTHR21015">
    <property type="entry name" value="UDP-N-ACETYLGLUCOSAMINE--N-ACETYLMURAMYL-(PENTAPEPTIDE) PYROPHOSPHORYL-UNDECAPRENOL N-ACETYLGLUCOSAMINE TRANSFERASE 1"/>
    <property type="match status" value="1"/>
</dbReference>
<dbReference type="HAMAP" id="MF_00033">
    <property type="entry name" value="MurG"/>
    <property type="match status" value="1"/>
</dbReference>
<sequence>MFQDIEGVVSMRKVLLVAGGTGGHIFPALALGEELRNCGVTVIWVGRKGMLEETVARRADFEFEPIQSGQVTGKNPVFRLRALAEISAGVFQSMKIISRINPDAVIAAGGFVSAPLLIASWIRRIKFFLLEQNCVPGRVTRFFSRYAQEVFLTFPLEKSLSGNCNVTGTPLRQGIVQRCSQSSGFPLRGGASATIQNRTVLVIGGSQGARVLNLAALDLAATLSNIRVVIITGKRDYELIKSLVRSKNCELVDWTDQPEEYYAQAALAITRAGALVISELMAFGIPMIVVPFPFAADRHQDANARYIAKIGAGVVLEQSQLSGLTSLVQRLLTDSAKMEAMSRNARAAVRIDAGSAIARRIMTVLNAEGD</sequence>
<dbReference type="InterPro" id="IPR004276">
    <property type="entry name" value="GlycoTrans_28_N"/>
</dbReference>
<dbReference type="Pfam" id="PF04101">
    <property type="entry name" value="Glyco_tran_28_C"/>
    <property type="match status" value="1"/>
</dbReference>
<comment type="function">
    <text evidence="10">Cell wall formation. Catalyzes the transfer of a GlcNAc subunit on undecaprenyl-pyrophosphoryl-MurNAc-pentapeptide (lipid intermediate I) to form undecaprenyl-pyrophosphoryl-MurNAc-(pentapeptide)GlcNAc (lipid intermediate II).</text>
</comment>
<evidence type="ECO:0000256" key="5">
    <source>
        <dbReference type="ARBA" id="ARBA00022960"/>
    </source>
</evidence>
<comment type="subcellular location">
    <subcellularLocation>
        <location evidence="10">Cell membrane</location>
        <topology evidence="10">Peripheral membrane protein</topology>
        <orientation evidence="10">Cytoplasmic side</orientation>
    </subcellularLocation>
</comment>
<comment type="catalytic activity">
    <reaction evidence="10">
        <text>di-trans,octa-cis-undecaprenyl diphospho-N-acetyl-alpha-D-muramoyl-L-alanyl-D-glutamyl-meso-2,6-diaminopimeloyl-D-alanyl-D-alanine + UDP-N-acetyl-alpha-D-glucosamine = di-trans,octa-cis-undecaprenyl diphospho-[N-acetyl-alpha-D-glucosaminyl-(1-&gt;4)]-N-acetyl-alpha-D-muramoyl-L-alanyl-D-glutamyl-meso-2,6-diaminopimeloyl-D-alanyl-D-alanine + UDP + H(+)</text>
        <dbReference type="Rhea" id="RHEA:31227"/>
        <dbReference type="ChEBI" id="CHEBI:15378"/>
        <dbReference type="ChEBI" id="CHEBI:57705"/>
        <dbReference type="ChEBI" id="CHEBI:58223"/>
        <dbReference type="ChEBI" id="CHEBI:61387"/>
        <dbReference type="ChEBI" id="CHEBI:61388"/>
        <dbReference type="EC" id="2.4.1.227"/>
    </reaction>
</comment>
<protein>
    <recommendedName>
        <fullName evidence="10">UDP-N-acetylglucosamine--N-acetylmuramyl-(pentapeptide) pyrophosphoryl-undecaprenol N-acetylglucosamine transferase</fullName>
        <ecNumber evidence="10">2.4.1.227</ecNumber>
    </recommendedName>
    <alternativeName>
        <fullName evidence="10">Undecaprenyl-PP-MurNAc-pentapeptide-UDPGlcNAc GlcNAc transferase</fullName>
    </alternativeName>
</protein>
<evidence type="ECO:0000256" key="10">
    <source>
        <dbReference type="HAMAP-Rule" id="MF_00033"/>
    </source>
</evidence>
<evidence type="ECO:0000256" key="3">
    <source>
        <dbReference type="ARBA" id="ARBA00022676"/>
    </source>
</evidence>
<feature type="domain" description="Glycosyl transferase family 28 C-terminal" evidence="12">
    <location>
        <begin position="199"/>
        <end position="345"/>
    </location>
</feature>
<evidence type="ECO:0000256" key="1">
    <source>
        <dbReference type="ARBA" id="ARBA00022475"/>
    </source>
</evidence>
<keyword evidence="6 10" id="KW-0573">Peptidoglycan synthesis</keyword>
<keyword evidence="2 10" id="KW-0132">Cell division</keyword>
<feature type="binding site" evidence="10">
    <location>
        <position position="133"/>
    </location>
    <ligand>
        <name>UDP-N-acetyl-alpha-D-glucosamine</name>
        <dbReference type="ChEBI" id="CHEBI:57705"/>
    </ligand>
</feature>
<evidence type="ECO:0000259" key="11">
    <source>
        <dbReference type="Pfam" id="PF03033"/>
    </source>
</evidence>
<evidence type="ECO:0000313" key="13">
    <source>
        <dbReference type="EMBL" id="HEA86899.1"/>
    </source>
</evidence>
<keyword evidence="5 10" id="KW-0133">Cell shape</keyword>
<comment type="caution">
    <text evidence="13">The sequence shown here is derived from an EMBL/GenBank/DDBJ whole genome shotgun (WGS) entry which is preliminary data.</text>
</comment>
<evidence type="ECO:0000256" key="7">
    <source>
        <dbReference type="ARBA" id="ARBA00023136"/>
    </source>
</evidence>
<dbReference type="GO" id="GO:0005886">
    <property type="term" value="C:plasma membrane"/>
    <property type="evidence" value="ECO:0007669"/>
    <property type="project" value="UniProtKB-SubCell"/>
</dbReference>
<dbReference type="GO" id="GO:0008360">
    <property type="term" value="P:regulation of cell shape"/>
    <property type="evidence" value="ECO:0007669"/>
    <property type="project" value="UniProtKB-KW"/>
</dbReference>
<accession>A0A7C1N9J8</accession>
<feature type="domain" description="Glycosyltransferase family 28 N-terminal" evidence="11">
    <location>
        <begin position="14"/>
        <end position="151"/>
    </location>
</feature>
<name>A0A7C1N9J8_UNCW3</name>